<keyword evidence="9 12" id="KW-0234">DNA repair</keyword>
<keyword evidence="2 12" id="KW-0436">Ligase</keyword>
<dbReference type="Proteomes" id="UP001597296">
    <property type="component" value="Unassembled WGS sequence"/>
</dbReference>
<evidence type="ECO:0000313" key="15">
    <source>
        <dbReference type="EMBL" id="MFD2235421.1"/>
    </source>
</evidence>
<dbReference type="SUPFAM" id="SSF56091">
    <property type="entry name" value="DNA ligase/mRNA capping enzyme, catalytic domain"/>
    <property type="match status" value="1"/>
</dbReference>
<feature type="binding site" evidence="12">
    <location>
        <position position="328"/>
    </location>
    <ligand>
        <name>NAD(+)</name>
        <dbReference type="ChEBI" id="CHEBI:57540"/>
    </ligand>
</feature>
<dbReference type="InterPro" id="IPR003583">
    <property type="entry name" value="Hlx-hairpin-Hlx_DNA-bd_motif"/>
</dbReference>
<dbReference type="InterPro" id="IPR013840">
    <property type="entry name" value="DNAligase_N"/>
</dbReference>
<evidence type="ECO:0000256" key="8">
    <source>
        <dbReference type="ARBA" id="ARBA00023027"/>
    </source>
</evidence>
<dbReference type="InterPro" id="IPR041663">
    <property type="entry name" value="DisA/LigA_HHH"/>
</dbReference>
<feature type="active site" description="N6-AMP-lysine intermediate" evidence="12">
    <location>
        <position position="129"/>
    </location>
</feature>
<dbReference type="InterPro" id="IPR004150">
    <property type="entry name" value="NAD_DNA_ligase_OB"/>
</dbReference>
<dbReference type="PROSITE" id="PS01056">
    <property type="entry name" value="DNA_LIGASE_N2"/>
    <property type="match status" value="1"/>
</dbReference>
<evidence type="ECO:0000256" key="9">
    <source>
        <dbReference type="ARBA" id="ARBA00023204"/>
    </source>
</evidence>
<dbReference type="InterPro" id="IPR001679">
    <property type="entry name" value="DNA_ligase"/>
</dbReference>
<comment type="caution">
    <text evidence="12">Lacks conserved residue(s) required for the propagation of feature annotation.</text>
</comment>
<feature type="domain" description="BRCT" evidence="14">
    <location>
        <begin position="625"/>
        <end position="701"/>
    </location>
</feature>
<dbReference type="SUPFAM" id="SSF50249">
    <property type="entry name" value="Nucleic acid-binding proteins"/>
    <property type="match status" value="1"/>
</dbReference>
<dbReference type="Pfam" id="PF00533">
    <property type="entry name" value="BRCT"/>
    <property type="match status" value="1"/>
</dbReference>
<dbReference type="PIRSF" id="PIRSF001604">
    <property type="entry name" value="LigA"/>
    <property type="match status" value="1"/>
</dbReference>
<feature type="binding site" evidence="12">
    <location>
        <position position="150"/>
    </location>
    <ligand>
        <name>NAD(+)</name>
        <dbReference type="ChEBI" id="CHEBI:57540"/>
    </ligand>
</feature>
<proteinExistence type="inferred from homology"/>
<feature type="binding site" evidence="12">
    <location>
        <begin position="44"/>
        <end position="48"/>
    </location>
    <ligand>
        <name>NAD(+)</name>
        <dbReference type="ChEBI" id="CHEBI:57540"/>
    </ligand>
</feature>
<evidence type="ECO:0000256" key="5">
    <source>
        <dbReference type="ARBA" id="ARBA00022763"/>
    </source>
</evidence>
<evidence type="ECO:0000256" key="1">
    <source>
        <dbReference type="ARBA" id="ARBA00004067"/>
    </source>
</evidence>
<dbReference type="InterPro" id="IPR036420">
    <property type="entry name" value="BRCT_dom_sf"/>
</dbReference>
<dbReference type="EC" id="6.5.1.2" evidence="12 13"/>
<dbReference type="SUPFAM" id="SSF52113">
    <property type="entry name" value="BRCT domain"/>
    <property type="match status" value="1"/>
</dbReference>
<evidence type="ECO:0000256" key="6">
    <source>
        <dbReference type="ARBA" id="ARBA00022833"/>
    </source>
</evidence>
<dbReference type="Pfam" id="PF03120">
    <property type="entry name" value="OB_DNA_ligase"/>
    <property type="match status" value="1"/>
</dbReference>
<dbReference type="Gene3D" id="1.10.287.610">
    <property type="entry name" value="Helix hairpin bin"/>
    <property type="match status" value="1"/>
</dbReference>
<accession>A0ABW5CF98</accession>
<evidence type="ECO:0000256" key="2">
    <source>
        <dbReference type="ARBA" id="ARBA00022598"/>
    </source>
</evidence>
<dbReference type="SUPFAM" id="SSF47781">
    <property type="entry name" value="RuvA domain 2-like"/>
    <property type="match status" value="1"/>
</dbReference>
<dbReference type="InterPro" id="IPR033136">
    <property type="entry name" value="DNA_ligase_CS"/>
</dbReference>
<dbReference type="Gene3D" id="3.30.470.30">
    <property type="entry name" value="DNA ligase/mRNA capping enzyme"/>
    <property type="match status" value="1"/>
</dbReference>
<dbReference type="InterPro" id="IPR018239">
    <property type="entry name" value="DNA_ligase_AS"/>
</dbReference>
<dbReference type="Pfam" id="PF12826">
    <property type="entry name" value="HHH_2"/>
    <property type="match status" value="1"/>
</dbReference>
<dbReference type="NCBIfam" id="NF005932">
    <property type="entry name" value="PRK07956.1"/>
    <property type="match status" value="1"/>
</dbReference>
<name>A0ABW5CF98_9PROT</name>
<evidence type="ECO:0000256" key="13">
    <source>
        <dbReference type="RuleBase" id="RU000618"/>
    </source>
</evidence>
<dbReference type="CDD" id="cd00114">
    <property type="entry name" value="LIGANc"/>
    <property type="match status" value="1"/>
</dbReference>
<comment type="function">
    <text evidence="1 12">DNA ligase that catalyzes the formation of phosphodiester linkages between 5'-phosphoryl and 3'-hydroxyl groups in double-stranded DNA using NAD as a coenzyme and as the energy source for the reaction. It is essential for DNA replication and repair of damaged DNA.</text>
</comment>
<dbReference type="Pfam" id="PF03119">
    <property type="entry name" value="DNA_ligase_ZBD"/>
    <property type="match status" value="1"/>
</dbReference>
<dbReference type="Pfam" id="PF01653">
    <property type="entry name" value="DNA_ligase_aden"/>
    <property type="match status" value="1"/>
</dbReference>
<keyword evidence="8 12" id="KW-0520">NAD</keyword>
<dbReference type="PANTHER" id="PTHR23389">
    <property type="entry name" value="CHROMOSOME TRANSMISSION FIDELITY FACTOR 18"/>
    <property type="match status" value="1"/>
</dbReference>
<protein>
    <recommendedName>
        <fullName evidence="12 13">DNA ligase</fullName>
        <ecNumber evidence="12 13">6.5.1.2</ecNumber>
    </recommendedName>
    <alternativeName>
        <fullName evidence="12">Polydeoxyribonucleotide synthase [NAD(+)]</fullName>
    </alternativeName>
</protein>
<dbReference type="InterPro" id="IPR013839">
    <property type="entry name" value="DNAligase_adenylation"/>
</dbReference>
<evidence type="ECO:0000256" key="12">
    <source>
        <dbReference type="HAMAP-Rule" id="MF_01588"/>
    </source>
</evidence>
<keyword evidence="7 12" id="KW-0460">Magnesium</keyword>
<feature type="binding site" evidence="12">
    <location>
        <position position="188"/>
    </location>
    <ligand>
        <name>NAD(+)</name>
        <dbReference type="ChEBI" id="CHEBI:57540"/>
    </ligand>
</feature>
<evidence type="ECO:0000256" key="3">
    <source>
        <dbReference type="ARBA" id="ARBA00022705"/>
    </source>
</evidence>
<feature type="binding site" evidence="12">
    <location>
        <begin position="93"/>
        <end position="94"/>
    </location>
    <ligand>
        <name>NAD(+)</name>
        <dbReference type="ChEBI" id="CHEBI:57540"/>
    </ligand>
</feature>
<dbReference type="RefSeq" id="WP_377318587.1">
    <property type="nucleotide sequence ID" value="NZ_JBHUIY010000046.1"/>
</dbReference>
<evidence type="ECO:0000256" key="11">
    <source>
        <dbReference type="ARBA" id="ARBA00034005"/>
    </source>
</evidence>
<dbReference type="PROSITE" id="PS01055">
    <property type="entry name" value="DNA_LIGASE_N1"/>
    <property type="match status" value="1"/>
</dbReference>
<feature type="binding site" evidence="12">
    <location>
        <position position="422"/>
    </location>
    <ligand>
        <name>Zn(2+)</name>
        <dbReference type="ChEBI" id="CHEBI:29105"/>
    </ligand>
</feature>
<evidence type="ECO:0000259" key="14">
    <source>
        <dbReference type="PROSITE" id="PS50172"/>
    </source>
</evidence>
<dbReference type="InterPro" id="IPR004149">
    <property type="entry name" value="Znf_DNAligase_C4"/>
</dbReference>
<dbReference type="HAMAP" id="MF_01588">
    <property type="entry name" value="DNA_ligase_A"/>
    <property type="match status" value="1"/>
</dbReference>
<dbReference type="PROSITE" id="PS50172">
    <property type="entry name" value="BRCT"/>
    <property type="match status" value="1"/>
</dbReference>
<dbReference type="SMART" id="SM00278">
    <property type="entry name" value="HhH1"/>
    <property type="match status" value="3"/>
</dbReference>
<sequence>MTGTDDSIESLTREQAEAELARLAAEIARHDHAYHVLAAPLIDDAGYDALVRRNAAIEARFPDLVRADSPARRVGGRPAEGFGKVVHRIPMLSLDNAFSEEDVAEFSLKVRRFLGLGAEAALAFVAEPKIDGLSINLRYEERRLVQAATRGDGGEGEDVTANLLTLPAAMLPRVLPDDAPDSIEIRGEVYMAKADFLDLNRRQAEAGDKPFANPRNAAAGSLRQLDPAVTAGRRLSLFVYAVGDSSGALAASHWDLLARFKAWGFPVNPLSARAGSVAELLAFYHTLGEHRAELPYDIDGVVYKIDAIDLQQRLGMVSRSPRWAIAHKFPAEQATTRVERIEIQVGRTGALTPVAILTPVNVGGVVVTRATLHNEDEIARKDVRVGDSVIVQRAGDVIPQVVEVVAEPGAERAPAFAFPEVCPACGAHAERPEGEVIRRCVGGLTCPAQAKERLRHFASRLAFDIEGLGDRNVEFLWDRELVRTPADIFRLEAREAASLTRLENCDGWGKRSVEKLFAAIRDRATIGLERFIYALGIRQIGEATARRLARHYGTLAAWREAMDRVAAGEAEARADLEAIEDIGPSVAEDLAAFFAEAHNSEAIDQLLAAMAALGGGVGPARVVEAADSPLAGRSVVFTGTLTAMTRPEAKARAEAMGAKVVGRVSRKTDFVVVGADAGSKATAARDLGLAVLTEAEWLALCGAAPAAPPAPVAPALDA</sequence>
<dbReference type="PANTHER" id="PTHR23389:SF9">
    <property type="entry name" value="DNA LIGASE"/>
    <property type="match status" value="1"/>
</dbReference>
<dbReference type="EMBL" id="JBHUIY010000046">
    <property type="protein sequence ID" value="MFD2235421.1"/>
    <property type="molecule type" value="Genomic_DNA"/>
</dbReference>
<keyword evidence="3 12" id="KW-0235">DNA replication</keyword>
<comment type="caution">
    <text evidence="15">The sequence shown here is derived from an EMBL/GenBank/DDBJ whole genome shotgun (WGS) entry which is preliminary data.</text>
</comment>
<keyword evidence="6 12" id="KW-0862">Zinc</keyword>
<keyword evidence="16" id="KW-1185">Reference proteome</keyword>
<dbReference type="Gene3D" id="1.10.150.20">
    <property type="entry name" value="5' to 3' exonuclease, C-terminal subdomain"/>
    <property type="match status" value="2"/>
</dbReference>
<dbReference type="Gene3D" id="2.40.50.140">
    <property type="entry name" value="Nucleic acid-binding proteins"/>
    <property type="match status" value="1"/>
</dbReference>
<dbReference type="CDD" id="cd17748">
    <property type="entry name" value="BRCT_DNA_ligase_like"/>
    <property type="match status" value="1"/>
</dbReference>
<dbReference type="Gene3D" id="6.20.10.30">
    <property type="match status" value="1"/>
</dbReference>
<comment type="cofactor">
    <cofactor evidence="12">
        <name>Mg(2+)</name>
        <dbReference type="ChEBI" id="CHEBI:18420"/>
    </cofactor>
    <cofactor evidence="12">
        <name>Mn(2+)</name>
        <dbReference type="ChEBI" id="CHEBI:29035"/>
    </cofactor>
</comment>
<feature type="binding site" evidence="12">
    <location>
        <position position="425"/>
    </location>
    <ligand>
        <name>Zn(2+)</name>
        <dbReference type="ChEBI" id="CHEBI:29105"/>
    </ligand>
</feature>
<dbReference type="InterPro" id="IPR012340">
    <property type="entry name" value="NA-bd_OB-fold"/>
</dbReference>
<dbReference type="NCBIfam" id="TIGR00575">
    <property type="entry name" value="dnlj"/>
    <property type="match status" value="1"/>
</dbReference>
<gene>
    <name evidence="12 15" type="primary">ligA</name>
    <name evidence="15" type="ORF">ACFSNB_16580</name>
</gene>
<evidence type="ECO:0000256" key="4">
    <source>
        <dbReference type="ARBA" id="ARBA00022723"/>
    </source>
</evidence>
<dbReference type="InterPro" id="IPR010994">
    <property type="entry name" value="RuvA_2-like"/>
</dbReference>
<evidence type="ECO:0000313" key="16">
    <source>
        <dbReference type="Proteomes" id="UP001597296"/>
    </source>
</evidence>
<organism evidence="15 16">
    <name type="scientific">Phaeospirillum tilakii</name>
    <dbReference type="NCBI Taxonomy" id="741673"/>
    <lineage>
        <taxon>Bacteria</taxon>
        <taxon>Pseudomonadati</taxon>
        <taxon>Pseudomonadota</taxon>
        <taxon>Alphaproteobacteria</taxon>
        <taxon>Rhodospirillales</taxon>
        <taxon>Rhodospirillaceae</taxon>
        <taxon>Phaeospirillum</taxon>
    </lineage>
</organism>
<evidence type="ECO:0000256" key="7">
    <source>
        <dbReference type="ARBA" id="ARBA00022842"/>
    </source>
</evidence>
<keyword evidence="4 12" id="KW-0479">Metal-binding</keyword>
<keyword evidence="10 12" id="KW-0464">Manganese</keyword>
<evidence type="ECO:0000256" key="10">
    <source>
        <dbReference type="ARBA" id="ARBA00023211"/>
    </source>
</evidence>
<reference evidence="16" key="1">
    <citation type="journal article" date="2019" name="Int. J. Syst. Evol. Microbiol.">
        <title>The Global Catalogue of Microorganisms (GCM) 10K type strain sequencing project: providing services to taxonomists for standard genome sequencing and annotation.</title>
        <authorList>
            <consortium name="The Broad Institute Genomics Platform"/>
            <consortium name="The Broad Institute Genome Sequencing Center for Infectious Disease"/>
            <person name="Wu L."/>
            <person name="Ma J."/>
        </authorList>
    </citation>
    <scope>NUCLEOTIDE SEQUENCE [LARGE SCALE GENOMIC DNA]</scope>
    <source>
        <strain evidence="16">KCTC 15012</strain>
    </source>
</reference>
<feature type="binding site" evidence="12">
    <location>
        <position position="446"/>
    </location>
    <ligand>
        <name>Zn(2+)</name>
        <dbReference type="ChEBI" id="CHEBI:29105"/>
    </ligand>
</feature>
<keyword evidence="5 12" id="KW-0227">DNA damage</keyword>
<dbReference type="Gene3D" id="3.40.50.10190">
    <property type="entry name" value="BRCT domain"/>
    <property type="match status" value="1"/>
</dbReference>
<comment type="catalytic activity">
    <reaction evidence="11 12 13">
        <text>NAD(+) + (deoxyribonucleotide)n-3'-hydroxyl + 5'-phospho-(deoxyribonucleotide)m = (deoxyribonucleotide)n+m + AMP + beta-nicotinamide D-nucleotide.</text>
        <dbReference type="EC" id="6.5.1.2"/>
    </reaction>
</comment>
<dbReference type="SMART" id="SM00532">
    <property type="entry name" value="LIGANc"/>
    <property type="match status" value="1"/>
</dbReference>
<feature type="binding site" evidence="12">
    <location>
        <position position="127"/>
    </location>
    <ligand>
        <name>NAD(+)</name>
        <dbReference type="ChEBI" id="CHEBI:57540"/>
    </ligand>
</feature>
<dbReference type="GO" id="GO:0003911">
    <property type="term" value="F:DNA ligase (NAD+) activity"/>
    <property type="evidence" value="ECO:0007669"/>
    <property type="project" value="UniProtKB-EC"/>
</dbReference>
<feature type="binding site" evidence="12">
    <location>
        <position position="304"/>
    </location>
    <ligand>
        <name>NAD(+)</name>
        <dbReference type="ChEBI" id="CHEBI:57540"/>
    </ligand>
</feature>
<comment type="similarity">
    <text evidence="12">Belongs to the NAD-dependent DNA ligase family. LigA subfamily.</text>
</comment>
<dbReference type="SMART" id="SM00292">
    <property type="entry name" value="BRCT"/>
    <property type="match status" value="1"/>
</dbReference>
<dbReference type="InterPro" id="IPR001357">
    <property type="entry name" value="BRCT_dom"/>
</dbReference>